<protein>
    <recommendedName>
        <fullName evidence="3">Transposase (putative) gypsy type domain-containing protein</fullName>
    </recommendedName>
</protein>
<evidence type="ECO:0000256" key="2">
    <source>
        <dbReference type="SAM" id="MobiDB-lite"/>
    </source>
</evidence>
<name>A0ABU6QPF2_9FABA</name>
<organism evidence="4 5">
    <name type="scientific">Stylosanthes scabra</name>
    <dbReference type="NCBI Taxonomy" id="79078"/>
    <lineage>
        <taxon>Eukaryota</taxon>
        <taxon>Viridiplantae</taxon>
        <taxon>Streptophyta</taxon>
        <taxon>Embryophyta</taxon>
        <taxon>Tracheophyta</taxon>
        <taxon>Spermatophyta</taxon>
        <taxon>Magnoliopsida</taxon>
        <taxon>eudicotyledons</taxon>
        <taxon>Gunneridae</taxon>
        <taxon>Pentapetalae</taxon>
        <taxon>rosids</taxon>
        <taxon>fabids</taxon>
        <taxon>Fabales</taxon>
        <taxon>Fabaceae</taxon>
        <taxon>Papilionoideae</taxon>
        <taxon>50 kb inversion clade</taxon>
        <taxon>dalbergioids sensu lato</taxon>
        <taxon>Dalbergieae</taxon>
        <taxon>Pterocarpus clade</taxon>
        <taxon>Stylosanthes</taxon>
    </lineage>
</organism>
<evidence type="ECO:0000313" key="4">
    <source>
        <dbReference type="EMBL" id="MED6113889.1"/>
    </source>
</evidence>
<dbReference type="PANTHER" id="PTHR31099:SF28">
    <property type="entry name" value="F5J5.12"/>
    <property type="match status" value="1"/>
</dbReference>
<dbReference type="InterPro" id="IPR007321">
    <property type="entry name" value="Transposase_28"/>
</dbReference>
<keyword evidence="1" id="KW-0175">Coiled coil</keyword>
<feature type="region of interest" description="Disordered" evidence="2">
    <location>
        <begin position="555"/>
        <end position="582"/>
    </location>
</feature>
<dbReference type="Pfam" id="PF04195">
    <property type="entry name" value="Transposase_28"/>
    <property type="match status" value="1"/>
</dbReference>
<dbReference type="Proteomes" id="UP001341840">
    <property type="component" value="Unassembled WGS sequence"/>
</dbReference>
<comment type="caution">
    <text evidence="4">The sequence shown here is derived from an EMBL/GenBank/DDBJ whole genome shotgun (WGS) entry which is preliminary data.</text>
</comment>
<keyword evidence="5" id="KW-1185">Reference proteome</keyword>
<evidence type="ECO:0000259" key="3">
    <source>
        <dbReference type="Pfam" id="PF04195"/>
    </source>
</evidence>
<dbReference type="EMBL" id="JASCZI010000946">
    <property type="protein sequence ID" value="MED6113889.1"/>
    <property type="molecule type" value="Genomic_DNA"/>
</dbReference>
<dbReference type="PANTHER" id="PTHR31099">
    <property type="entry name" value="OS06G0165300 PROTEIN"/>
    <property type="match status" value="1"/>
</dbReference>
<accession>A0ABU6QPF2</accession>
<feature type="coiled-coil region" evidence="1">
    <location>
        <begin position="459"/>
        <end position="505"/>
    </location>
</feature>
<feature type="region of interest" description="Disordered" evidence="2">
    <location>
        <begin position="302"/>
        <end position="354"/>
    </location>
</feature>
<evidence type="ECO:0000313" key="5">
    <source>
        <dbReference type="Proteomes" id="UP001341840"/>
    </source>
</evidence>
<proteinExistence type="predicted"/>
<gene>
    <name evidence="4" type="ORF">PIB30_075013</name>
</gene>
<reference evidence="4 5" key="1">
    <citation type="journal article" date="2023" name="Plants (Basel)">
        <title>Bridging the Gap: Combining Genomics and Transcriptomics Approaches to Understand Stylosanthes scabra, an Orphan Legume from the Brazilian Caatinga.</title>
        <authorList>
            <person name="Ferreira-Neto J.R.C."/>
            <person name="da Silva M.D."/>
            <person name="Binneck E."/>
            <person name="de Melo N.F."/>
            <person name="da Silva R.H."/>
            <person name="de Melo A.L.T.M."/>
            <person name="Pandolfi V."/>
            <person name="Bustamante F.O."/>
            <person name="Brasileiro-Vidal A.C."/>
            <person name="Benko-Iseppon A.M."/>
        </authorList>
    </citation>
    <scope>NUCLEOTIDE SEQUENCE [LARGE SCALE GENOMIC DNA]</scope>
    <source>
        <tissue evidence="4">Leaves</tissue>
    </source>
</reference>
<evidence type="ECO:0000256" key="1">
    <source>
        <dbReference type="SAM" id="Coils"/>
    </source>
</evidence>
<feature type="domain" description="Transposase (putative) gypsy type" evidence="3">
    <location>
        <begin position="83"/>
        <end position="145"/>
    </location>
</feature>
<feature type="compositionally biased region" description="Polar residues" evidence="2">
    <location>
        <begin position="302"/>
        <end position="313"/>
    </location>
</feature>
<feature type="compositionally biased region" description="Low complexity" evidence="2">
    <location>
        <begin position="314"/>
        <end position="326"/>
    </location>
</feature>
<sequence length="582" mass="65817">MARRVAHEMLQLIPKCCEWIESAVLGAKSIVDEDFVKSFCEHHDFCSGRTEKRKYQVVAPDIGDRACYVVLEVSSCIFVYEAIFTKIGVKIPFSEFEIEVLRECEIAPSQIHPNSWGFIRAYQVICREFGISTSLGVFHHLFNLTKPFSKDKQQWLSFRANQGRKVFEMYEESVKDFKNLCFKIISQPGTTPFWIDGEGECQFPLSWNKEWVDPKADRNELSELELFFVDTLSECWGEKDHYLLTRMLHTKSSHYIQDKILGKMSGKSSAYDRFKAHLLSQSKKPVPTLKSGFGADRSVSPNLSALTSSSVPESSSAKTTSATPSPQLSIHGMDNSEKSVQEPSPSRKRKTYEPKYRLINSKEFDHTGFTQEYLVGGNNKISMDGENFMKNLDFTTRTCIKAAAICQATQNKLRGSLVVPEGEVEPLRTRVKAVEAEKNVIEGEKFELSSKITTLEARLALESQDLNATKELLRKIEKEKLDGKEKKLEEELQAVKELCDQFSMDGMLVVEETVTNLKAQLRVLLPQFDVDQIGRDNRVVDRVIICTTPVVDEQSEPEGVAVDGGEQVEDVETSELPPTPPC</sequence>